<feature type="repeat" description="TPR" evidence="1">
    <location>
        <begin position="72"/>
        <end position="105"/>
    </location>
</feature>
<name>A0A560GX58_9PROT</name>
<dbReference type="InterPro" id="IPR011990">
    <property type="entry name" value="TPR-like_helical_dom_sf"/>
</dbReference>
<dbReference type="OrthoDB" id="6193797at2"/>
<dbReference type="SUPFAM" id="SSF53756">
    <property type="entry name" value="UDP-Glycosyltransferase/glycogen phosphorylase"/>
    <property type="match status" value="1"/>
</dbReference>
<protein>
    <submittedName>
        <fullName evidence="2">Tetratricopeptide repeat protein</fullName>
    </submittedName>
</protein>
<dbReference type="Proteomes" id="UP000315751">
    <property type="component" value="Unassembled WGS sequence"/>
</dbReference>
<dbReference type="SMART" id="SM00028">
    <property type="entry name" value="TPR"/>
    <property type="match status" value="4"/>
</dbReference>
<dbReference type="PANTHER" id="PTHR44998:SF1">
    <property type="entry name" value="UDP-N-ACETYLGLUCOSAMINE--PEPTIDE N-ACETYLGLUCOSAMINYLTRANSFERASE 110 KDA SUBUNIT"/>
    <property type="match status" value="1"/>
</dbReference>
<dbReference type="Gene3D" id="3.40.50.2000">
    <property type="entry name" value="Glycogen Phosphorylase B"/>
    <property type="match status" value="1"/>
</dbReference>
<evidence type="ECO:0000313" key="2">
    <source>
        <dbReference type="EMBL" id="TWB38598.1"/>
    </source>
</evidence>
<dbReference type="InterPro" id="IPR019734">
    <property type="entry name" value="TPR_rpt"/>
</dbReference>
<keyword evidence="1" id="KW-0802">TPR repeat</keyword>
<dbReference type="Pfam" id="PF14559">
    <property type="entry name" value="TPR_19"/>
    <property type="match status" value="1"/>
</dbReference>
<dbReference type="PROSITE" id="PS50005">
    <property type="entry name" value="TPR"/>
    <property type="match status" value="2"/>
</dbReference>
<organism evidence="2 3">
    <name type="scientific">Nitrospirillum amazonense</name>
    <dbReference type="NCBI Taxonomy" id="28077"/>
    <lineage>
        <taxon>Bacteria</taxon>
        <taxon>Pseudomonadati</taxon>
        <taxon>Pseudomonadota</taxon>
        <taxon>Alphaproteobacteria</taxon>
        <taxon>Rhodospirillales</taxon>
        <taxon>Azospirillaceae</taxon>
        <taxon>Nitrospirillum</taxon>
    </lineage>
</organism>
<dbReference type="Pfam" id="PF13432">
    <property type="entry name" value="TPR_16"/>
    <property type="match status" value="1"/>
</dbReference>
<evidence type="ECO:0000256" key="1">
    <source>
        <dbReference type="PROSITE-ProRule" id="PRU00339"/>
    </source>
</evidence>
<proteinExistence type="predicted"/>
<keyword evidence="3" id="KW-1185">Reference proteome</keyword>
<evidence type="ECO:0000313" key="3">
    <source>
        <dbReference type="Proteomes" id="UP000315751"/>
    </source>
</evidence>
<dbReference type="PANTHER" id="PTHR44998">
    <property type="match status" value="1"/>
</dbReference>
<dbReference type="InterPro" id="IPR002201">
    <property type="entry name" value="Glyco_trans_9"/>
</dbReference>
<sequence length="496" mass="52327">MASVTEALSAAYEHHVAGRLDAAVTLYGLILDAEPRNHAALHLLGLARVQLGDLDGATESMTLAAAVAPDNPSYRSNLGTALKAQGRFDLAEEAYRQALAIDPGHVDAMANLGGLLHATGRLAAAIACLDRAVPLAPDHAATLINLGVALTDRGQLPRALTLLRRAVEITTPPPGQPLDQQGAEARWDLAVALLMAGDYAAGWPQFEARRHRPGHVLARPPGVEWDGADPAGRTILVHSEQGRGDSLQFARFIAPLAAKGARVILACQPELARLLATAPGMAQVVSTADPLPAYDAYCPLLSLPARLGLATAADLAMDRPYLTPDPAQVAAFGSRLNAVAAGRRRVGLCWAGAPGNPVDIRRSLDPALLAPLARFVGQAAFISLQKAPPAAPGSAAPAGLGLIDWTADLSDYADTAALVANLDLVVTVDTSVAHLAGALGRPVWLLNRYDGCWRWQKGRLDSPWYPSLLQLRQEEMADWRAPLSRLTARLGAWLAP</sequence>
<comment type="caution">
    <text evidence="2">The sequence shown here is derived from an EMBL/GenBank/DDBJ whole genome shotgun (WGS) entry which is preliminary data.</text>
</comment>
<gene>
    <name evidence="2" type="ORF">FBZ90_11287</name>
</gene>
<dbReference type="AlphaFoldDB" id="A0A560GX58"/>
<dbReference type="SUPFAM" id="SSF48452">
    <property type="entry name" value="TPR-like"/>
    <property type="match status" value="1"/>
</dbReference>
<dbReference type="GO" id="GO:0016757">
    <property type="term" value="F:glycosyltransferase activity"/>
    <property type="evidence" value="ECO:0007669"/>
    <property type="project" value="InterPro"/>
</dbReference>
<dbReference type="EMBL" id="VITR01000012">
    <property type="protein sequence ID" value="TWB38598.1"/>
    <property type="molecule type" value="Genomic_DNA"/>
</dbReference>
<feature type="repeat" description="TPR" evidence="1">
    <location>
        <begin position="106"/>
        <end position="139"/>
    </location>
</feature>
<accession>A0A560GX58</accession>
<reference evidence="2 3" key="1">
    <citation type="submission" date="2019-06" db="EMBL/GenBank/DDBJ databases">
        <title>Genomic Encyclopedia of Type Strains, Phase IV (KMG-V): Genome sequencing to study the core and pangenomes of soil and plant-associated prokaryotes.</title>
        <authorList>
            <person name="Whitman W."/>
        </authorList>
    </citation>
    <scope>NUCLEOTIDE SEQUENCE [LARGE SCALE GENOMIC DNA]</scope>
    <source>
        <strain evidence="2 3">BR 11622</strain>
    </source>
</reference>
<dbReference type="Pfam" id="PF01075">
    <property type="entry name" value="Glyco_transf_9"/>
    <property type="match status" value="1"/>
</dbReference>
<dbReference type="Gene3D" id="1.25.40.10">
    <property type="entry name" value="Tetratricopeptide repeat domain"/>
    <property type="match status" value="2"/>
</dbReference>
<dbReference type="RefSeq" id="WP_145734687.1">
    <property type="nucleotide sequence ID" value="NZ_VITR01000012.1"/>
</dbReference>